<accession>A0A1W0XEF7</accession>
<keyword evidence="2" id="KW-1185">Reference proteome</keyword>
<proteinExistence type="predicted"/>
<reference evidence="2" key="1">
    <citation type="submission" date="2017-01" db="EMBL/GenBank/DDBJ databases">
        <title>Comparative genomics of anhydrobiosis in the tardigrade Hypsibius dujardini.</title>
        <authorList>
            <person name="Yoshida Y."/>
            <person name="Koutsovoulos G."/>
            <person name="Laetsch D."/>
            <person name="Stevens L."/>
            <person name="Kumar S."/>
            <person name="Horikawa D."/>
            <person name="Ishino K."/>
            <person name="Komine S."/>
            <person name="Tomita M."/>
            <person name="Blaxter M."/>
            <person name="Arakawa K."/>
        </authorList>
    </citation>
    <scope>NUCLEOTIDE SEQUENCE [LARGE SCALE GENOMIC DNA]</scope>
    <source>
        <strain evidence="2">Z151</strain>
    </source>
</reference>
<comment type="caution">
    <text evidence="1">The sequence shown here is derived from an EMBL/GenBank/DDBJ whole genome shotgun (WGS) entry which is preliminary data.</text>
</comment>
<sequence length="77" mass="8901">MVLSRTKHTTFQKFPARDVQAAKYPVREFQTAENLVQELQAVEYPEREYRLHSEFPATTKVNVSHRQGPLGFGRPNA</sequence>
<protein>
    <submittedName>
        <fullName evidence="1">Uncharacterized protein</fullName>
    </submittedName>
</protein>
<dbReference type="EMBL" id="MTYJ01000001">
    <property type="protein sequence ID" value="OQV25853.1"/>
    <property type="molecule type" value="Genomic_DNA"/>
</dbReference>
<evidence type="ECO:0000313" key="2">
    <source>
        <dbReference type="Proteomes" id="UP000192578"/>
    </source>
</evidence>
<evidence type="ECO:0000313" key="1">
    <source>
        <dbReference type="EMBL" id="OQV25853.1"/>
    </source>
</evidence>
<organism evidence="1 2">
    <name type="scientific">Hypsibius exemplaris</name>
    <name type="common">Freshwater tardigrade</name>
    <dbReference type="NCBI Taxonomy" id="2072580"/>
    <lineage>
        <taxon>Eukaryota</taxon>
        <taxon>Metazoa</taxon>
        <taxon>Ecdysozoa</taxon>
        <taxon>Tardigrada</taxon>
        <taxon>Eutardigrada</taxon>
        <taxon>Parachela</taxon>
        <taxon>Hypsibioidea</taxon>
        <taxon>Hypsibiidae</taxon>
        <taxon>Hypsibius</taxon>
    </lineage>
</organism>
<gene>
    <name evidence="1" type="ORF">BV898_00003</name>
</gene>
<dbReference type="AlphaFoldDB" id="A0A1W0XEF7"/>
<name>A0A1W0XEF7_HYPEX</name>
<dbReference type="Proteomes" id="UP000192578">
    <property type="component" value="Unassembled WGS sequence"/>
</dbReference>